<feature type="non-terminal residue" evidence="1">
    <location>
        <position position="172"/>
    </location>
</feature>
<dbReference type="EMBL" id="JAWDJW010006943">
    <property type="protein sequence ID" value="KAK3063212.1"/>
    <property type="molecule type" value="Genomic_DNA"/>
</dbReference>
<evidence type="ECO:0000313" key="2">
    <source>
        <dbReference type="Proteomes" id="UP001186974"/>
    </source>
</evidence>
<proteinExistence type="predicted"/>
<organism evidence="1 2">
    <name type="scientific">Coniosporium uncinatum</name>
    <dbReference type="NCBI Taxonomy" id="93489"/>
    <lineage>
        <taxon>Eukaryota</taxon>
        <taxon>Fungi</taxon>
        <taxon>Dikarya</taxon>
        <taxon>Ascomycota</taxon>
        <taxon>Pezizomycotina</taxon>
        <taxon>Dothideomycetes</taxon>
        <taxon>Dothideomycetes incertae sedis</taxon>
        <taxon>Coniosporium</taxon>
    </lineage>
</organism>
<protein>
    <submittedName>
        <fullName evidence="1">Uncharacterized protein</fullName>
    </submittedName>
</protein>
<gene>
    <name evidence="1" type="ORF">LTS18_002186</name>
</gene>
<comment type="caution">
    <text evidence="1">The sequence shown here is derived from an EMBL/GenBank/DDBJ whole genome shotgun (WGS) entry which is preliminary data.</text>
</comment>
<sequence length="172" mass="19213">MGSYTQNQVPQAPATPVSAEALISLLDMVKQVPDDETNRQHKGRLQQKHTKATQLSFAERTLLQEHNWFFARINNEAKPRRATKSDVLGTAKVMSYEDLEKVKAERAAKETVKEVKKAEKEAKKAGKEAKKAAKEAKEATVSKSTRGRKRKSRADAPEPQAKAPWMSEASEL</sequence>
<evidence type="ECO:0000313" key="1">
    <source>
        <dbReference type="EMBL" id="KAK3063212.1"/>
    </source>
</evidence>
<keyword evidence="2" id="KW-1185">Reference proteome</keyword>
<accession>A0ACC3D851</accession>
<reference evidence="1" key="1">
    <citation type="submission" date="2024-09" db="EMBL/GenBank/DDBJ databases">
        <title>Black Yeasts Isolated from many extreme environments.</title>
        <authorList>
            <person name="Coleine C."/>
            <person name="Stajich J.E."/>
            <person name="Selbmann L."/>
        </authorList>
    </citation>
    <scope>NUCLEOTIDE SEQUENCE</scope>
    <source>
        <strain evidence="1">CCFEE 5737</strain>
    </source>
</reference>
<dbReference type="Proteomes" id="UP001186974">
    <property type="component" value="Unassembled WGS sequence"/>
</dbReference>
<name>A0ACC3D851_9PEZI</name>